<protein>
    <submittedName>
        <fullName evidence="2">Uncharacterized protein</fullName>
    </submittedName>
</protein>
<evidence type="ECO:0000313" key="2">
    <source>
        <dbReference type="EMBL" id="JAH21783.1"/>
    </source>
</evidence>
<proteinExistence type="predicted"/>
<sequence length="30" mass="3548">MKITTVKNQALHRPEAWNQRPQEKGDRVSE</sequence>
<accession>A0A0E9R0F4</accession>
<dbReference type="EMBL" id="GBXM01086794">
    <property type="protein sequence ID" value="JAH21783.1"/>
    <property type="molecule type" value="Transcribed_RNA"/>
</dbReference>
<organism evidence="2">
    <name type="scientific">Anguilla anguilla</name>
    <name type="common">European freshwater eel</name>
    <name type="synonym">Muraena anguilla</name>
    <dbReference type="NCBI Taxonomy" id="7936"/>
    <lineage>
        <taxon>Eukaryota</taxon>
        <taxon>Metazoa</taxon>
        <taxon>Chordata</taxon>
        <taxon>Craniata</taxon>
        <taxon>Vertebrata</taxon>
        <taxon>Euteleostomi</taxon>
        <taxon>Actinopterygii</taxon>
        <taxon>Neopterygii</taxon>
        <taxon>Teleostei</taxon>
        <taxon>Anguilliformes</taxon>
        <taxon>Anguillidae</taxon>
        <taxon>Anguilla</taxon>
    </lineage>
</organism>
<reference evidence="2" key="2">
    <citation type="journal article" date="2015" name="Fish Shellfish Immunol.">
        <title>Early steps in the European eel (Anguilla anguilla)-Vibrio vulnificus interaction in the gills: Role of the RtxA13 toxin.</title>
        <authorList>
            <person name="Callol A."/>
            <person name="Pajuelo D."/>
            <person name="Ebbesson L."/>
            <person name="Teles M."/>
            <person name="MacKenzie S."/>
            <person name="Amaro C."/>
        </authorList>
    </citation>
    <scope>NUCLEOTIDE SEQUENCE</scope>
</reference>
<dbReference type="AlphaFoldDB" id="A0A0E9R0F4"/>
<feature type="region of interest" description="Disordered" evidence="1">
    <location>
        <begin position="1"/>
        <end position="30"/>
    </location>
</feature>
<evidence type="ECO:0000256" key="1">
    <source>
        <dbReference type="SAM" id="MobiDB-lite"/>
    </source>
</evidence>
<name>A0A0E9R0F4_ANGAN</name>
<feature type="compositionally biased region" description="Basic and acidic residues" evidence="1">
    <location>
        <begin position="21"/>
        <end position="30"/>
    </location>
</feature>
<reference evidence="2" key="1">
    <citation type="submission" date="2014-11" db="EMBL/GenBank/DDBJ databases">
        <authorList>
            <person name="Amaro Gonzalez C."/>
        </authorList>
    </citation>
    <scope>NUCLEOTIDE SEQUENCE</scope>
</reference>